<evidence type="ECO:0000259" key="2">
    <source>
        <dbReference type="Pfam" id="PF10988"/>
    </source>
</evidence>
<accession>A0ABT0RVD6</accession>
<keyword evidence="1" id="KW-0732">Signal</keyword>
<dbReference type="RefSeq" id="WP_249904365.1">
    <property type="nucleotide sequence ID" value="NZ_JAMGBA010000002.1"/>
</dbReference>
<dbReference type="Gene3D" id="2.160.20.120">
    <property type="match status" value="1"/>
</dbReference>
<proteinExistence type="predicted"/>
<sequence>MIDRLPIIALLALASLPVAAATPATQRNYSVNGFDRIRIDGPYRVELRTNVAPYARASGTPASLDDISIKVEGRTLVVRSGGGGWGGYPGEGRGPVTIELGTHDLSAAYINGAGALNVDRVKGLGFEMSIQGSGIASVGEVDVDQMKISVSGAGTIRMAGRVAKLTSTIRGTSTFEADRLEVKDAVIGAEGPSTVRTQVTNSAKVDATGLASITLTGEPACTVNAKGSASVVGCKEGRY</sequence>
<keyword evidence="4" id="KW-1185">Reference proteome</keyword>
<protein>
    <submittedName>
        <fullName evidence="3">DUF2807 domain-containing protein</fullName>
    </submittedName>
</protein>
<dbReference type="EMBL" id="JAMGBA010000002">
    <property type="protein sequence ID" value="MCL6698988.1"/>
    <property type="molecule type" value="Genomic_DNA"/>
</dbReference>
<gene>
    <name evidence="3" type="ORF">LZ496_09365</name>
</gene>
<evidence type="ECO:0000313" key="4">
    <source>
        <dbReference type="Proteomes" id="UP001203410"/>
    </source>
</evidence>
<organism evidence="3 4">
    <name type="scientific">Sphingomonas caseinilyticus</name>
    <dbReference type="NCBI Taxonomy" id="2908205"/>
    <lineage>
        <taxon>Bacteria</taxon>
        <taxon>Pseudomonadati</taxon>
        <taxon>Pseudomonadota</taxon>
        <taxon>Alphaproteobacteria</taxon>
        <taxon>Sphingomonadales</taxon>
        <taxon>Sphingomonadaceae</taxon>
        <taxon>Sphingomonas</taxon>
    </lineage>
</organism>
<dbReference type="Proteomes" id="UP001203410">
    <property type="component" value="Unassembled WGS sequence"/>
</dbReference>
<dbReference type="Pfam" id="PF10988">
    <property type="entry name" value="DUF2807"/>
    <property type="match status" value="1"/>
</dbReference>
<feature type="chain" id="PRO_5046073938" evidence="1">
    <location>
        <begin position="21"/>
        <end position="239"/>
    </location>
</feature>
<comment type="caution">
    <text evidence="3">The sequence shown here is derived from an EMBL/GenBank/DDBJ whole genome shotgun (WGS) entry which is preliminary data.</text>
</comment>
<dbReference type="InterPro" id="IPR021255">
    <property type="entry name" value="DUF2807"/>
</dbReference>
<feature type="domain" description="Putative auto-transporter adhesin head GIN" evidence="2">
    <location>
        <begin position="34"/>
        <end position="219"/>
    </location>
</feature>
<reference evidence="3 4" key="1">
    <citation type="submission" date="2022-05" db="EMBL/GenBank/DDBJ databases">
        <authorList>
            <person name="Jo J.-H."/>
            <person name="Im W.-T."/>
        </authorList>
    </citation>
    <scope>NUCLEOTIDE SEQUENCE [LARGE SCALE GENOMIC DNA]</scope>
    <source>
        <strain evidence="3 4">NSE70-1</strain>
    </source>
</reference>
<name>A0ABT0RVD6_9SPHN</name>
<feature type="signal peptide" evidence="1">
    <location>
        <begin position="1"/>
        <end position="20"/>
    </location>
</feature>
<evidence type="ECO:0000256" key="1">
    <source>
        <dbReference type="SAM" id="SignalP"/>
    </source>
</evidence>
<evidence type="ECO:0000313" key="3">
    <source>
        <dbReference type="EMBL" id="MCL6698988.1"/>
    </source>
</evidence>